<gene>
    <name evidence="2" type="ORF">KP509_06G014900</name>
</gene>
<name>A0A8T2UDP0_CERRI</name>
<dbReference type="Proteomes" id="UP000825935">
    <property type="component" value="Chromosome 6"/>
</dbReference>
<dbReference type="AlphaFoldDB" id="A0A8T2UDP0"/>
<evidence type="ECO:0000313" key="2">
    <source>
        <dbReference type="EMBL" id="KAH7434381.1"/>
    </source>
</evidence>
<proteinExistence type="predicted"/>
<keyword evidence="3" id="KW-1185">Reference proteome</keyword>
<evidence type="ECO:0000256" key="1">
    <source>
        <dbReference type="SAM" id="SignalP"/>
    </source>
</evidence>
<dbReference type="EMBL" id="CM035411">
    <property type="protein sequence ID" value="KAH7434381.1"/>
    <property type="molecule type" value="Genomic_DNA"/>
</dbReference>
<evidence type="ECO:0000313" key="3">
    <source>
        <dbReference type="Proteomes" id="UP000825935"/>
    </source>
</evidence>
<sequence>MKTHPTTRMGVSLCSAIFILLLEDLSWRHRECASIIAGAEDWERMRQAGDEKQESLVKTSGKM</sequence>
<feature type="chain" id="PRO_5035928756" evidence="1">
    <location>
        <begin position="29"/>
        <end position="63"/>
    </location>
</feature>
<accession>A0A8T2UDP0</accession>
<comment type="caution">
    <text evidence="2">The sequence shown here is derived from an EMBL/GenBank/DDBJ whole genome shotgun (WGS) entry which is preliminary data.</text>
</comment>
<organism evidence="2 3">
    <name type="scientific">Ceratopteris richardii</name>
    <name type="common">Triangle waterfern</name>
    <dbReference type="NCBI Taxonomy" id="49495"/>
    <lineage>
        <taxon>Eukaryota</taxon>
        <taxon>Viridiplantae</taxon>
        <taxon>Streptophyta</taxon>
        <taxon>Embryophyta</taxon>
        <taxon>Tracheophyta</taxon>
        <taxon>Polypodiopsida</taxon>
        <taxon>Polypodiidae</taxon>
        <taxon>Polypodiales</taxon>
        <taxon>Pteridineae</taxon>
        <taxon>Pteridaceae</taxon>
        <taxon>Parkerioideae</taxon>
        <taxon>Ceratopteris</taxon>
    </lineage>
</organism>
<keyword evidence="1" id="KW-0732">Signal</keyword>
<reference evidence="2" key="1">
    <citation type="submission" date="2021-08" db="EMBL/GenBank/DDBJ databases">
        <title>WGS assembly of Ceratopteris richardii.</title>
        <authorList>
            <person name="Marchant D.B."/>
            <person name="Chen G."/>
            <person name="Jenkins J."/>
            <person name="Shu S."/>
            <person name="Leebens-Mack J."/>
            <person name="Grimwood J."/>
            <person name="Schmutz J."/>
            <person name="Soltis P."/>
            <person name="Soltis D."/>
            <person name="Chen Z.-H."/>
        </authorList>
    </citation>
    <scope>NUCLEOTIDE SEQUENCE</scope>
    <source>
        <strain evidence="2">Whitten #5841</strain>
        <tissue evidence="2">Leaf</tissue>
    </source>
</reference>
<feature type="signal peptide" evidence="1">
    <location>
        <begin position="1"/>
        <end position="28"/>
    </location>
</feature>
<protein>
    <submittedName>
        <fullName evidence="2">Uncharacterized protein</fullName>
    </submittedName>
</protein>